<evidence type="ECO:0000259" key="12">
    <source>
        <dbReference type="Pfam" id="PF00593"/>
    </source>
</evidence>
<dbReference type="Gene3D" id="2.40.170.20">
    <property type="entry name" value="TonB-dependent receptor, beta-barrel domain"/>
    <property type="match status" value="1"/>
</dbReference>
<evidence type="ECO:0000256" key="5">
    <source>
        <dbReference type="ARBA" id="ARBA00022692"/>
    </source>
</evidence>
<keyword evidence="9 10" id="KW-0998">Cell outer membrane</keyword>
<keyword evidence="3 10" id="KW-0813">Transport</keyword>
<feature type="domain" description="TonB-dependent receptor-like beta-barrel" evidence="12">
    <location>
        <begin position="96"/>
        <end position="562"/>
    </location>
</feature>
<keyword evidence="8 14" id="KW-0675">Receptor</keyword>
<dbReference type="RefSeq" id="WP_317702952.1">
    <property type="nucleotide sequence ID" value="NZ_CP136921.1"/>
</dbReference>
<gene>
    <name evidence="14" type="ORF">P4826_05800</name>
</gene>
<evidence type="ECO:0000256" key="3">
    <source>
        <dbReference type="ARBA" id="ARBA00022448"/>
    </source>
</evidence>
<keyword evidence="6 11" id="KW-0798">TonB box</keyword>
<dbReference type="Pfam" id="PF07715">
    <property type="entry name" value="Plug"/>
    <property type="match status" value="1"/>
</dbReference>
<dbReference type="SUPFAM" id="SSF56935">
    <property type="entry name" value="Porins"/>
    <property type="match status" value="1"/>
</dbReference>
<sequence>MQKDSVVLMVDGMRLNSAQRAGAIASFLSLGLAERVEVVKGPASVLYGTGALGGAINVRLPQARFEPGLHLKTRLGYDSASRGASGAALLNASQGDHALMLGGSLADYQDYRAPGGKVAYTGYESGAFIGQYRYRLGGGQQLRLSLQQQRDDDVWYPGSIKPHALPVVGSVITHSPKQTRRLYELGYNRQGDGERPLNFDLRLYRQEMSRSIYGQARLLGRDIVTTDVSFATDGLDARADWLLHPAHLLSFGINAWRMTADPDAWMARPPQFVQYVPSQPFGDGRLQAVGLYLQDDIKLGAWSVLAGLRHDRVQGRAAMMNNGAVTSGLDRSDGATSASLGVMYEVTPLLRPYANVSRAFRAADLRERYQSGLRNDGFYWAGSPQIRPETATQFELGMKGEDERFGYAVSAFRTRIANHITGMQLTGAAAMAACGAANAAACKQTFNLGHATLTGLEASLRWRWRPGHWLDAGYSRVRDTNGDLHEPLYQMPADTLRLGWEGRILADWSVDATALLVRPQKRVATRFTRGQEDVSAGYGVVDVGATWRYARGQSLRLAIKNLGDKRYHEHLAEGLPGLEPHAPGRSLRIGWEGQF</sequence>
<evidence type="ECO:0000256" key="7">
    <source>
        <dbReference type="ARBA" id="ARBA00023136"/>
    </source>
</evidence>
<dbReference type="InterPro" id="IPR039426">
    <property type="entry name" value="TonB-dep_rcpt-like"/>
</dbReference>
<organism evidence="14 15">
    <name type="scientific">Diaphorobacter limosus</name>
    <dbReference type="NCBI Taxonomy" id="3036128"/>
    <lineage>
        <taxon>Bacteria</taxon>
        <taxon>Pseudomonadati</taxon>
        <taxon>Pseudomonadota</taxon>
        <taxon>Betaproteobacteria</taxon>
        <taxon>Burkholderiales</taxon>
        <taxon>Comamonadaceae</taxon>
        <taxon>Diaphorobacter</taxon>
    </lineage>
</organism>
<evidence type="ECO:0000256" key="8">
    <source>
        <dbReference type="ARBA" id="ARBA00023170"/>
    </source>
</evidence>
<comment type="similarity">
    <text evidence="2 10 11">Belongs to the TonB-dependent receptor family.</text>
</comment>
<keyword evidence="4 10" id="KW-1134">Transmembrane beta strand</keyword>
<comment type="subcellular location">
    <subcellularLocation>
        <location evidence="1 10">Cell outer membrane</location>
        <topology evidence="1 10">Multi-pass membrane protein</topology>
    </subcellularLocation>
</comment>
<evidence type="ECO:0000256" key="6">
    <source>
        <dbReference type="ARBA" id="ARBA00023077"/>
    </source>
</evidence>
<accession>A0ABZ0J5X5</accession>
<dbReference type="CDD" id="cd01347">
    <property type="entry name" value="ligand_gated_channel"/>
    <property type="match status" value="1"/>
</dbReference>
<dbReference type="InterPro" id="IPR000531">
    <property type="entry name" value="Beta-barrel_TonB"/>
</dbReference>
<proteinExistence type="inferred from homology"/>
<keyword evidence="7 10" id="KW-0472">Membrane</keyword>
<dbReference type="PANTHER" id="PTHR30069">
    <property type="entry name" value="TONB-DEPENDENT OUTER MEMBRANE RECEPTOR"/>
    <property type="match status" value="1"/>
</dbReference>
<evidence type="ECO:0000313" key="15">
    <source>
        <dbReference type="Proteomes" id="UP001303211"/>
    </source>
</evidence>
<dbReference type="InterPro" id="IPR037066">
    <property type="entry name" value="Plug_dom_sf"/>
</dbReference>
<dbReference type="Proteomes" id="UP001303211">
    <property type="component" value="Chromosome"/>
</dbReference>
<evidence type="ECO:0000256" key="9">
    <source>
        <dbReference type="ARBA" id="ARBA00023237"/>
    </source>
</evidence>
<protein>
    <submittedName>
        <fullName evidence="14">TonB-dependent receptor</fullName>
    </submittedName>
</protein>
<dbReference type="Pfam" id="PF00593">
    <property type="entry name" value="TonB_dep_Rec_b-barrel"/>
    <property type="match status" value="1"/>
</dbReference>
<dbReference type="InterPro" id="IPR012910">
    <property type="entry name" value="Plug_dom"/>
</dbReference>
<name>A0ABZ0J5X5_9BURK</name>
<evidence type="ECO:0000256" key="10">
    <source>
        <dbReference type="PROSITE-ProRule" id="PRU01360"/>
    </source>
</evidence>
<evidence type="ECO:0000313" key="14">
    <source>
        <dbReference type="EMBL" id="WOO33586.1"/>
    </source>
</evidence>
<dbReference type="Gene3D" id="2.170.130.10">
    <property type="entry name" value="TonB-dependent receptor, plug domain"/>
    <property type="match status" value="1"/>
</dbReference>
<dbReference type="PANTHER" id="PTHR30069:SF41">
    <property type="entry name" value="HEME_HEMOPEXIN UTILIZATION PROTEIN C"/>
    <property type="match status" value="1"/>
</dbReference>
<evidence type="ECO:0000256" key="2">
    <source>
        <dbReference type="ARBA" id="ARBA00009810"/>
    </source>
</evidence>
<feature type="domain" description="TonB-dependent receptor plug" evidence="13">
    <location>
        <begin position="4"/>
        <end position="55"/>
    </location>
</feature>
<evidence type="ECO:0000256" key="1">
    <source>
        <dbReference type="ARBA" id="ARBA00004571"/>
    </source>
</evidence>
<evidence type="ECO:0000259" key="13">
    <source>
        <dbReference type="Pfam" id="PF07715"/>
    </source>
</evidence>
<dbReference type="InterPro" id="IPR036942">
    <property type="entry name" value="Beta-barrel_TonB_sf"/>
</dbReference>
<dbReference type="EMBL" id="CP136921">
    <property type="protein sequence ID" value="WOO33586.1"/>
    <property type="molecule type" value="Genomic_DNA"/>
</dbReference>
<evidence type="ECO:0000256" key="4">
    <source>
        <dbReference type="ARBA" id="ARBA00022452"/>
    </source>
</evidence>
<keyword evidence="15" id="KW-1185">Reference proteome</keyword>
<dbReference type="PROSITE" id="PS52016">
    <property type="entry name" value="TONB_DEPENDENT_REC_3"/>
    <property type="match status" value="1"/>
</dbReference>
<reference evidence="14 15" key="1">
    <citation type="submission" date="2023-03" db="EMBL/GenBank/DDBJ databases">
        <title>Diaphorobacter basophil sp. nov., isolated from a sewage-treatment plant.</title>
        <authorList>
            <person name="Yang K."/>
        </authorList>
    </citation>
    <scope>NUCLEOTIDE SEQUENCE [LARGE SCALE GENOMIC DNA]</scope>
    <source>
        <strain evidence="14 15">Y-1</strain>
    </source>
</reference>
<evidence type="ECO:0000256" key="11">
    <source>
        <dbReference type="RuleBase" id="RU003357"/>
    </source>
</evidence>
<keyword evidence="5 10" id="KW-0812">Transmembrane</keyword>